<dbReference type="RefSeq" id="WP_026681184.1">
    <property type="nucleotide sequence ID" value="NZ_BAAACY010000131.1"/>
</dbReference>
<accession>A0A941DUN3</accession>
<keyword evidence="2" id="KW-1185">Reference proteome</keyword>
<evidence type="ECO:0000313" key="2">
    <source>
        <dbReference type="Proteomes" id="UP000675284"/>
    </source>
</evidence>
<protein>
    <submittedName>
        <fullName evidence="1">Sporulation protein YqfC</fullName>
    </submittedName>
</protein>
<sequence length="94" mass="10825">MKKWHQGILPWLTKYFALPSDVVLELPRITVIGQLHVYIENHKGLATYSDTELKLKANKGYIQITGSSFVLKMMLPEEILLEGTIRDIKFISDH</sequence>
<comment type="caution">
    <text evidence="1">The sequence shown here is derived from an EMBL/GenBank/DDBJ whole genome shotgun (WGS) entry which is preliminary data.</text>
</comment>
<dbReference type="EMBL" id="JAGSOT010000040">
    <property type="protein sequence ID" value="MBR7796990.1"/>
    <property type="molecule type" value="Genomic_DNA"/>
</dbReference>
<gene>
    <name evidence="1" type="primary">yqfC</name>
    <name evidence="1" type="ORF">KCX74_13155</name>
</gene>
<organism evidence="1 2">
    <name type="scientific">Virgibacillus salarius</name>
    <dbReference type="NCBI Taxonomy" id="447199"/>
    <lineage>
        <taxon>Bacteria</taxon>
        <taxon>Bacillati</taxon>
        <taxon>Bacillota</taxon>
        <taxon>Bacilli</taxon>
        <taxon>Bacillales</taxon>
        <taxon>Bacillaceae</taxon>
        <taxon>Virgibacillus</taxon>
    </lineage>
</organism>
<dbReference type="NCBIfam" id="TIGR02856">
    <property type="entry name" value="spore_yqfC"/>
    <property type="match status" value="1"/>
</dbReference>
<dbReference type="Proteomes" id="UP000675284">
    <property type="component" value="Unassembled WGS sequence"/>
</dbReference>
<evidence type="ECO:0000313" key="1">
    <source>
        <dbReference type="EMBL" id="MBR7796990.1"/>
    </source>
</evidence>
<name>A0A941DUN3_9BACI</name>
<dbReference type="InterPro" id="IPR022476">
    <property type="entry name" value="Spore_YabP/YqfC"/>
</dbReference>
<dbReference type="AlphaFoldDB" id="A0A941DUN3"/>
<dbReference type="InterPro" id="IPR022477">
    <property type="entry name" value="Spore_YqfC"/>
</dbReference>
<dbReference type="Pfam" id="PF07873">
    <property type="entry name" value="YabP"/>
    <property type="match status" value="1"/>
</dbReference>
<reference evidence="1" key="1">
    <citation type="submission" date="2021-04" db="EMBL/GenBank/DDBJ databases">
        <title>Isolation and polyphasic classification of algal microorganism.</title>
        <authorList>
            <person name="Wang S."/>
        </authorList>
    </citation>
    <scope>NUCLEOTIDE SEQUENCE</scope>
    <source>
        <strain evidence="1">720a</strain>
    </source>
</reference>
<proteinExistence type="predicted"/>